<dbReference type="GO" id="GO:0016887">
    <property type="term" value="F:ATP hydrolysis activity"/>
    <property type="evidence" value="ECO:0007669"/>
    <property type="project" value="InterPro"/>
</dbReference>
<accession>A0A381XS96</accession>
<evidence type="ECO:0000259" key="2">
    <source>
        <dbReference type="Pfam" id="PF00437"/>
    </source>
</evidence>
<dbReference type="Pfam" id="PF00437">
    <property type="entry name" value="T2SSE"/>
    <property type="match status" value="1"/>
</dbReference>
<dbReference type="NCBIfam" id="TIGR01420">
    <property type="entry name" value="pilT_fam"/>
    <property type="match status" value="1"/>
</dbReference>
<dbReference type="PANTHER" id="PTHR30486">
    <property type="entry name" value="TWITCHING MOTILITY PROTEIN PILT"/>
    <property type="match status" value="1"/>
</dbReference>
<dbReference type="InterPro" id="IPR050921">
    <property type="entry name" value="T4SS_GSP_E_ATPase"/>
</dbReference>
<proteinExistence type="inferred from homology"/>
<dbReference type="PANTHER" id="PTHR30486:SF12">
    <property type="entry name" value="TYPE IV PILUS ATPASE PILU"/>
    <property type="match status" value="1"/>
</dbReference>
<feature type="domain" description="Bacterial type II secretion system protein E" evidence="2">
    <location>
        <begin position="107"/>
        <end position="279"/>
    </location>
</feature>
<dbReference type="InterPro" id="IPR006321">
    <property type="entry name" value="PilT/PilU"/>
</dbReference>
<name>A0A381XS96_9ZZZZ</name>
<dbReference type="InterPro" id="IPR027417">
    <property type="entry name" value="P-loop_NTPase"/>
</dbReference>
<dbReference type="GO" id="GO:0005524">
    <property type="term" value="F:ATP binding"/>
    <property type="evidence" value="ECO:0007669"/>
    <property type="project" value="InterPro"/>
</dbReference>
<sequence>MKMLDLLRLMVKQQASDLLISVAAPPSLKVAGQVLPIKTDPLTPELARELIFSIMNDKQQAEFEAEKECNFALTPADIGRFRINVFQQRNQVGMVARRINIEIPTFEELGLPAGTLEQVAMNKIGLVLFVGGTGTGKTTTQAAMVGYRNRHTRGHIITIEDPIEFVHDHINCIVDQREVGVDTNSFENGLINAMRQAPNLIQVGEIRESTTMRSALVFAETGHLCFATLHAANTYQALERIIKLYPDGEREGLFMDLSLNIRAIVSQRLIPKTDGSGHVAAVEVLLSSPLIRDLIQKGEVDQLYETMERSSEDGMLTFDESLFQLHQKGLISTEDALRNATSANNLRLKIELEGKEAKDRKELGSTFSDVQLEN</sequence>
<evidence type="ECO:0000256" key="1">
    <source>
        <dbReference type="ARBA" id="ARBA00006611"/>
    </source>
</evidence>
<dbReference type="InterPro" id="IPR001482">
    <property type="entry name" value="T2SS/T4SS_dom"/>
</dbReference>
<reference evidence="3" key="1">
    <citation type="submission" date="2018-05" db="EMBL/GenBank/DDBJ databases">
        <authorList>
            <person name="Lanie J.A."/>
            <person name="Ng W.-L."/>
            <person name="Kazmierczak K.M."/>
            <person name="Andrzejewski T.M."/>
            <person name="Davidsen T.M."/>
            <person name="Wayne K.J."/>
            <person name="Tettelin H."/>
            <person name="Glass J.I."/>
            <person name="Rusch D."/>
            <person name="Podicherti R."/>
            <person name="Tsui H.-C.T."/>
            <person name="Winkler M.E."/>
        </authorList>
    </citation>
    <scope>NUCLEOTIDE SEQUENCE</scope>
</reference>
<comment type="similarity">
    <text evidence="1">Belongs to the GSP E family.</text>
</comment>
<gene>
    <name evidence="3" type="ORF">METZ01_LOCUS119921</name>
</gene>
<dbReference type="AlphaFoldDB" id="A0A381XS96"/>
<evidence type="ECO:0000313" key="3">
    <source>
        <dbReference type="EMBL" id="SVA67067.1"/>
    </source>
</evidence>
<protein>
    <recommendedName>
        <fullName evidence="2">Bacterial type II secretion system protein E domain-containing protein</fullName>
    </recommendedName>
</protein>
<dbReference type="EMBL" id="UINC01016031">
    <property type="protein sequence ID" value="SVA67067.1"/>
    <property type="molecule type" value="Genomic_DNA"/>
</dbReference>
<dbReference type="Gene3D" id="3.30.450.90">
    <property type="match status" value="1"/>
</dbReference>
<organism evidence="3">
    <name type="scientific">marine metagenome</name>
    <dbReference type="NCBI Taxonomy" id="408172"/>
    <lineage>
        <taxon>unclassified sequences</taxon>
        <taxon>metagenomes</taxon>
        <taxon>ecological metagenomes</taxon>
    </lineage>
</organism>
<dbReference type="SUPFAM" id="SSF52540">
    <property type="entry name" value="P-loop containing nucleoside triphosphate hydrolases"/>
    <property type="match status" value="1"/>
</dbReference>
<dbReference type="Gene3D" id="3.40.50.300">
    <property type="entry name" value="P-loop containing nucleotide triphosphate hydrolases"/>
    <property type="match status" value="1"/>
</dbReference>